<name>A0A7Y0LDG3_9GAMM</name>
<dbReference type="PANTHER" id="PTHR35006:SF4">
    <property type="entry name" value="BLR7706 PROTEIN"/>
    <property type="match status" value="1"/>
</dbReference>
<dbReference type="Pfam" id="PF00903">
    <property type="entry name" value="Glyoxalase"/>
    <property type="match status" value="1"/>
</dbReference>
<dbReference type="CDD" id="cd07262">
    <property type="entry name" value="VOC_like"/>
    <property type="match status" value="1"/>
</dbReference>
<dbReference type="PROSITE" id="PS51819">
    <property type="entry name" value="VOC"/>
    <property type="match status" value="1"/>
</dbReference>
<dbReference type="EMBL" id="JABBXH010000003">
    <property type="protein sequence ID" value="NMP32272.1"/>
    <property type="molecule type" value="Genomic_DNA"/>
</dbReference>
<proteinExistence type="predicted"/>
<dbReference type="PANTHER" id="PTHR35006">
    <property type="entry name" value="GLYOXALASE FAMILY PROTEIN (AFU_ORTHOLOGUE AFUA_5G14830)"/>
    <property type="match status" value="1"/>
</dbReference>
<dbReference type="RefSeq" id="WP_169075572.1">
    <property type="nucleotide sequence ID" value="NZ_JABBXH010000003.1"/>
</dbReference>
<dbReference type="AlphaFoldDB" id="A0A7Y0LDG3"/>
<evidence type="ECO:0000313" key="2">
    <source>
        <dbReference type="EMBL" id="NMP32272.1"/>
    </source>
</evidence>
<dbReference type="InterPro" id="IPR029068">
    <property type="entry name" value="Glyas_Bleomycin-R_OHBP_Dase"/>
</dbReference>
<dbReference type="Gene3D" id="3.10.180.10">
    <property type="entry name" value="2,3-Dihydroxybiphenyl 1,2-Dioxygenase, domain 1"/>
    <property type="match status" value="1"/>
</dbReference>
<accession>A0A7Y0LDG3</accession>
<organism evidence="2 3">
    <name type="scientific">Thalassotalea algicola</name>
    <dbReference type="NCBI Taxonomy" id="2716224"/>
    <lineage>
        <taxon>Bacteria</taxon>
        <taxon>Pseudomonadati</taxon>
        <taxon>Pseudomonadota</taxon>
        <taxon>Gammaproteobacteria</taxon>
        <taxon>Alteromonadales</taxon>
        <taxon>Colwelliaceae</taxon>
        <taxon>Thalassotalea</taxon>
    </lineage>
</organism>
<evidence type="ECO:0000313" key="3">
    <source>
        <dbReference type="Proteomes" id="UP000568664"/>
    </source>
</evidence>
<reference evidence="2 3" key="1">
    <citation type="submission" date="2020-04" db="EMBL/GenBank/DDBJ databases">
        <title>Thalassotalea sp. M1531, isolated from the surface of marine red alga.</title>
        <authorList>
            <person name="Pang L."/>
            <person name="Lu D.-C."/>
        </authorList>
    </citation>
    <scope>NUCLEOTIDE SEQUENCE [LARGE SCALE GENOMIC DNA]</scope>
    <source>
        <strain evidence="2 3">M1531</strain>
    </source>
</reference>
<protein>
    <submittedName>
        <fullName evidence="2">VOC family protein</fullName>
    </submittedName>
</protein>
<dbReference type="SUPFAM" id="SSF54593">
    <property type="entry name" value="Glyoxalase/Bleomycin resistance protein/Dihydroxybiphenyl dioxygenase"/>
    <property type="match status" value="1"/>
</dbReference>
<gene>
    <name evidence="2" type="ORF">HII17_11895</name>
</gene>
<dbReference type="InterPro" id="IPR037523">
    <property type="entry name" value="VOC_core"/>
</dbReference>
<comment type="caution">
    <text evidence="2">The sequence shown here is derived from an EMBL/GenBank/DDBJ whole genome shotgun (WGS) entry which is preliminary data.</text>
</comment>
<feature type="domain" description="VOC" evidence="1">
    <location>
        <begin position="10"/>
        <end position="131"/>
    </location>
</feature>
<keyword evidence="3" id="KW-1185">Reference proteome</keyword>
<dbReference type="InterPro" id="IPR004360">
    <property type="entry name" value="Glyas_Fos-R_dOase_dom"/>
</dbReference>
<dbReference type="Proteomes" id="UP000568664">
    <property type="component" value="Unassembled WGS sequence"/>
</dbReference>
<evidence type="ECO:0000259" key="1">
    <source>
        <dbReference type="PROSITE" id="PS51819"/>
    </source>
</evidence>
<sequence length="137" mass="15311">MILKNNHDRTICHASIGTNDLGRAKAFYQPLLATLDVELVSEYGHALAFGKGYPEFWVQIPFDKKPMSVGNGTHFGFVAKTKQQVETFYQTAIALGARCNGKPGPRPDYGDPYFGCFVLDLDGNKIEASFWDFQWKG</sequence>